<name>A0A923S7P7_9BURK</name>
<feature type="binding site" description="covalent" evidence="8">
    <location>
        <position position="12"/>
    </location>
    <ligand>
        <name>heme c</name>
        <dbReference type="ChEBI" id="CHEBI:61717"/>
        <label>1</label>
    </ligand>
</feature>
<dbReference type="Gene3D" id="1.10.760.10">
    <property type="entry name" value="Cytochrome c-like domain"/>
    <property type="match status" value="2"/>
</dbReference>
<evidence type="ECO:0000256" key="3">
    <source>
        <dbReference type="ARBA" id="ARBA00022617"/>
    </source>
</evidence>
<dbReference type="GO" id="GO:0005506">
    <property type="term" value="F:iron ion binding"/>
    <property type="evidence" value="ECO:0007669"/>
    <property type="project" value="InterPro"/>
</dbReference>
<protein>
    <submittedName>
        <fullName evidence="11">C-type cytochrome</fullName>
    </submittedName>
</protein>
<evidence type="ECO:0000256" key="4">
    <source>
        <dbReference type="ARBA" id="ARBA00022723"/>
    </source>
</evidence>
<comment type="caution">
    <text evidence="11">The sequence shown here is derived from an EMBL/GenBank/DDBJ whole genome shotgun (WGS) entry which is preliminary data.</text>
</comment>
<keyword evidence="12" id="KW-1185">Reference proteome</keyword>
<dbReference type="InterPro" id="IPR024167">
    <property type="entry name" value="Cytochrome_c4-like"/>
</dbReference>
<dbReference type="PROSITE" id="PS51007">
    <property type="entry name" value="CYTC"/>
    <property type="match status" value="2"/>
</dbReference>
<feature type="binding site" description="axial binding residue" evidence="9">
    <location>
        <position position="148"/>
    </location>
    <ligand>
        <name>heme c</name>
        <dbReference type="ChEBI" id="CHEBI:61717"/>
        <label>2</label>
    </ligand>
    <ligandPart>
        <name>Fe</name>
        <dbReference type="ChEBI" id="CHEBI:18248"/>
    </ligandPart>
</feature>
<keyword evidence="6" id="KW-0249">Electron transport</keyword>
<reference evidence="11" key="1">
    <citation type="submission" date="2020-08" db="EMBL/GenBank/DDBJ databases">
        <title>Ramlibacter sp. GTP1 16S ribosomal RNA gene genome sequencing and assembly.</title>
        <authorList>
            <person name="Kang M."/>
        </authorList>
    </citation>
    <scope>NUCLEOTIDE SEQUENCE</scope>
    <source>
        <strain evidence="11">GTP1</strain>
    </source>
</reference>
<feature type="binding site" description="axial binding residue" evidence="9">
    <location>
        <position position="16"/>
    </location>
    <ligand>
        <name>heme c</name>
        <dbReference type="ChEBI" id="CHEBI:61717"/>
        <label>1</label>
    </ligand>
    <ligandPart>
        <name>Fe</name>
        <dbReference type="ChEBI" id="CHEBI:18248"/>
    </ligandPart>
</feature>
<dbReference type="SUPFAM" id="SSF46626">
    <property type="entry name" value="Cytochrome c"/>
    <property type="match status" value="2"/>
</dbReference>
<keyword evidence="5" id="KW-0574">Periplasm</keyword>
<evidence type="ECO:0000259" key="10">
    <source>
        <dbReference type="PROSITE" id="PS51007"/>
    </source>
</evidence>
<dbReference type="RefSeq" id="WP_187083804.1">
    <property type="nucleotide sequence ID" value="NZ_JACORU010000010.1"/>
</dbReference>
<evidence type="ECO:0000256" key="1">
    <source>
        <dbReference type="ARBA" id="ARBA00004418"/>
    </source>
</evidence>
<keyword evidence="4 9" id="KW-0479">Metal-binding</keyword>
<keyword evidence="7 9" id="KW-0408">Iron</keyword>
<evidence type="ECO:0000256" key="9">
    <source>
        <dbReference type="PIRSR" id="PIRSR000005-2"/>
    </source>
</evidence>
<evidence type="ECO:0000256" key="6">
    <source>
        <dbReference type="ARBA" id="ARBA00022982"/>
    </source>
</evidence>
<evidence type="ECO:0000256" key="2">
    <source>
        <dbReference type="ARBA" id="ARBA00022448"/>
    </source>
</evidence>
<dbReference type="GO" id="GO:0009055">
    <property type="term" value="F:electron transfer activity"/>
    <property type="evidence" value="ECO:0007669"/>
    <property type="project" value="InterPro"/>
</dbReference>
<dbReference type="AlphaFoldDB" id="A0A923S7P7"/>
<dbReference type="GO" id="GO:0020037">
    <property type="term" value="F:heme binding"/>
    <property type="evidence" value="ECO:0007669"/>
    <property type="project" value="InterPro"/>
</dbReference>
<dbReference type="PANTHER" id="PTHR33751">
    <property type="entry name" value="CBB3-TYPE CYTOCHROME C OXIDASE SUBUNIT FIXP"/>
    <property type="match status" value="1"/>
</dbReference>
<dbReference type="InterPro" id="IPR050597">
    <property type="entry name" value="Cytochrome_c_Oxidase_Subunit"/>
</dbReference>
<dbReference type="Pfam" id="PF00034">
    <property type="entry name" value="Cytochrom_C"/>
    <property type="match status" value="1"/>
</dbReference>
<dbReference type="PIRSF" id="PIRSF000005">
    <property type="entry name" value="Cytochrome_c4"/>
    <property type="match status" value="1"/>
</dbReference>
<proteinExistence type="predicted"/>
<dbReference type="EMBL" id="JACORU010000010">
    <property type="protein sequence ID" value="MBC5767317.1"/>
    <property type="molecule type" value="Genomic_DNA"/>
</dbReference>
<feature type="binding site" description="covalent" evidence="8">
    <location>
        <position position="107"/>
    </location>
    <ligand>
        <name>heme c</name>
        <dbReference type="ChEBI" id="CHEBI:61717"/>
        <label>2</label>
    </ligand>
</feature>
<feature type="binding site" description="covalent" evidence="8">
    <location>
        <position position="104"/>
    </location>
    <ligand>
        <name>heme c</name>
        <dbReference type="ChEBI" id="CHEBI:61717"/>
        <label>2</label>
    </ligand>
</feature>
<evidence type="ECO:0000256" key="8">
    <source>
        <dbReference type="PIRSR" id="PIRSR000005-1"/>
    </source>
</evidence>
<feature type="binding site" description="covalent" evidence="8">
    <location>
        <position position="15"/>
    </location>
    <ligand>
        <name>heme c</name>
        <dbReference type="ChEBI" id="CHEBI:61717"/>
        <label>1</label>
    </ligand>
</feature>
<dbReference type="Proteomes" id="UP000596827">
    <property type="component" value="Unassembled WGS sequence"/>
</dbReference>
<evidence type="ECO:0000313" key="11">
    <source>
        <dbReference type="EMBL" id="MBC5767317.1"/>
    </source>
</evidence>
<evidence type="ECO:0000256" key="7">
    <source>
        <dbReference type="ARBA" id="ARBA00023004"/>
    </source>
</evidence>
<feature type="binding site" description="axial binding residue" evidence="9">
    <location>
        <position position="55"/>
    </location>
    <ligand>
        <name>heme c</name>
        <dbReference type="ChEBI" id="CHEBI:61717"/>
        <label>1</label>
    </ligand>
    <ligandPart>
        <name>Fe</name>
        <dbReference type="ChEBI" id="CHEBI:18248"/>
    </ligandPart>
</feature>
<feature type="domain" description="Cytochrome c" evidence="10">
    <location>
        <begin position="1"/>
        <end position="78"/>
    </location>
</feature>
<feature type="domain" description="Cytochrome c" evidence="10">
    <location>
        <begin position="90"/>
        <end position="171"/>
    </location>
</feature>
<keyword evidence="2" id="KW-0813">Transport</keyword>
<accession>A0A923S7P7</accession>
<organism evidence="11 12">
    <name type="scientific">Ramlibacter albus</name>
    <dbReference type="NCBI Taxonomy" id="2079448"/>
    <lineage>
        <taxon>Bacteria</taxon>
        <taxon>Pseudomonadati</taxon>
        <taxon>Pseudomonadota</taxon>
        <taxon>Betaproteobacteria</taxon>
        <taxon>Burkholderiales</taxon>
        <taxon>Comamonadaceae</taxon>
        <taxon>Ramlibacter</taxon>
    </lineage>
</organism>
<evidence type="ECO:0000313" key="12">
    <source>
        <dbReference type="Proteomes" id="UP000596827"/>
    </source>
</evidence>
<keyword evidence="3 8" id="KW-0349">Heme</keyword>
<sequence length="171" mass="18373">MPADWASLVAICAACHGPLGHSANPQVPSLAGQPKLFVENQLVLIREGLRVVPEMKGLLDGVDDATIIELAKYFSQQKPPAAAATPRDAASFERGKAIASRTHCGSCHLPDFRGQQQVPRVAGQHEQFLLATMKQLRDHPGPGRDTIMAASLRGLTDRDLADVAHFLAHSD</sequence>
<dbReference type="GO" id="GO:0042597">
    <property type="term" value="C:periplasmic space"/>
    <property type="evidence" value="ECO:0007669"/>
    <property type="project" value="UniProtKB-SubCell"/>
</dbReference>
<feature type="binding site" description="axial binding residue" evidence="9">
    <location>
        <position position="108"/>
    </location>
    <ligand>
        <name>heme c</name>
        <dbReference type="ChEBI" id="CHEBI:61717"/>
        <label>2</label>
    </ligand>
    <ligandPart>
        <name>Fe</name>
        <dbReference type="ChEBI" id="CHEBI:18248"/>
    </ligandPart>
</feature>
<comment type="subcellular location">
    <subcellularLocation>
        <location evidence="1">Periplasm</location>
    </subcellularLocation>
</comment>
<dbReference type="PANTHER" id="PTHR33751:SF9">
    <property type="entry name" value="CYTOCHROME C4"/>
    <property type="match status" value="1"/>
</dbReference>
<dbReference type="InterPro" id="IPR009056">
    <property type="entry name" value="Cyt_c-like_dom"/>
</dbReference>
<dbReference type="InterPro" id="IPR036909">
    <property type="entry name" value="Cyt_c-like_dom_sf"/>
</dbReference>
<evidence type="ECO:0000256" key="5">
    <source>
        <dbReference type="ARBA" id="ARBA00022764"/>
    </source>
</evidence>
<comment type="PTM">
    <text evidence="8">Binds 2 heme c groups covalently per subunit.</text>
</comment>
<gene>
    <name evidence="11" type="ORF">H8R02_22810</name>
</gene>